<keyword evidence="1" id="KW-0812">Transmembrane</keyword>
<organism evidence="2 3">
    <name type="scientific">Forsythia ovata</name>
    <dbReference type="NCBI Taxonomy" id="205694"/>
    <lineage>
        <taxon>Eukaryota</taxon>
        <taxon>Viridiplantae</taxon>
        <taxon>Streptophyta</taxon>
        <taxon>Embryophyta</taxon>
        <taxon>Tracheophyta</taxon>
        <taxon>Spermatophyta</taxon>
        <taxon>Magnoliopsida</taxon>
        <taxon>eudicotyledons</taxon>
        <taxon>Gunneridae</taxon>
        <taxon>Pentapetalae</taxon>
        <taxon>asterids</taxon>
        <taxon>lamiids</taxon>
        <taxon>Lamiales</taxon>
        <taxon>Oleaceae</taxon>
        <taxon>Forsythieae</taxon>
        <taxon>Forsythia</taxon>
    </lineage>
</organism>
<evidence type="ECO:0000313" key="3">
    <source>
        <dbReference type="Proteomes" id="UP001604277"/>
    </source>
</evidence>
<comment type="caution">
    <text evidence="2">The sequence shown here is derived from an EMBL/GenBank/DDBJ whole genome shotgun (WGS) entry which is preliminary data.</text>
</comment>
<gene>
    <name evidence="2" type="ORF">Fot_20942</name>
</gene>
<dbReference type="Proteomes" id="UP001604277">
    <property type="component" value="Unassembled WGS sequence"/>
</dbReference>
<feature type="transmembrane region" description="Helical" evidence="1">
    <location>
        <begin position="78"/>
        <end position="97"/>
    </location>
</feature>
<keyword evidence="1" id="KW-1133">Transmembrane helix</keyword>
<accession>A0ABD1UTE8</accession>
<keyword evidence="3" id="KW-1185">Reference proteome</keyword>
<evidence type="ECO:0000313" key="2">
    <source>
        <dbReference type="EMBL" id="KAL2528341.1"/>
    </source>
</evidence>
<evidence type="ECO:0000256" key="1">
    <source>
        <dbReference type="SAM" id="Phobius"/>
    </source>
</evidence>
<reference evidence="3" key="1">
    <citation type="submission" date="2024-07" db="EMBL/GenBank/DDBJ databases">
        <title>Two chromosome-level genome assemblies of Korean endemic species Abeliophyllum distichum and Forsythia ovata (Oleaceae).</title>
        <authorList>
            <person name="Jang H."/>
        </authorList>
    </citation>
    <scope>NUCLEOTIDE SEQUENCE [LARGE SCALE GENOMIC DNA]</scope>
</reference>
<dbReference type="AlphaFoldDB" id="A0ABD1UTE8"/>
<name>A0ABD1UTE8_9LAMI</name>
<keyword evidence="1" id="KW-0472">Membrane</keyword>
<proteinExistence type="predicted"/>
<sequence>MASHRTTRYMDSLLKLVRRVSEETNISLTIKSILTWLRTIARRVKPALEYTKRVFTRVTHFIAPLTKLRAHTTRIMKLPGILLTDLFAGVGIRWHFYGDGDRR</sequence>
<protein>
    <submittedName>
        <fullName evidence="2">Uncharacterized protein</fullName>
    </submittedName>
</protein>
<dbReference type="EMBL" id="JBFOLJ010000006">
    <property type="protein sequence ID" value="KAL2528341.1"/>
    <property type="molecule type" value="Genomic_DNA"/>
</dbReference>